<dbReference type="InterPro" id="IPR026022">
    <property type="entry name" value="PhoU_dom"/>
</dbReference>
<dbReference type="PANTHER" id="PTHR10010">
    <property type="entry name" value="SOLUTE CARRIER FAMILY 34 SODIUM PHOSPHATE , MEMBER 2-RELATED"/>
    <property type="match status" value="1"/>
</dbReference>
<evidence type="ECO:0000256" key="2">
    <source>
        <dbReference type="ARBA" id="ARBA00022475"/>
    </source>
</evidence>
<keyword evidence="3" id="KW-0592">Phosphate transport</keyword>
<dbReference type="KEGG" id="lpv:HYN51_15510"/>
<evidence type="ECO:0000256" key="1">
    <source>
        <dbReference type="ARBA" id="ARBA00004651"/>
    </source>
</evidence>
<sequence length="548" mass="59745">MLTLLHLLSSVALLVWGTHIVRTGVMRVFGSDLRRILSASIQKKWRAFIAGMGVTALVQSSNATALLVISFVSQGLIGLAPALVILLGADVGTALMARVLTFDLSWLSPLLVLFGVITFLSQKKTRIGQVGRAGIGLGLILLALQLIVISAEPITQASAVREVFSSLAGDAILALLIGALFAMVSYSSLAAVLLTATLAATGLVPLNIALCIVIGSNLGSGFLALFSSRGLGATSRRLVLGSLLFKIIGCVLVVPWIAALTQGLRQYSLPAEEVVIYFHVMYNLVRCILMLPLVNPMARLTTRMIAQDPALAAQLTPRYLDSAALDTPSLALANAVRETLRLGDVVEQMLVGFNEVLQGHQQHRREVAHLKDETDMLYGAIKLYLARLPQESLSTVDSRRWAEIIDTAVNLEQAGEIIDRMTSEVSSQSLGVRKSFSLKGMEELNTLYLRLVKNLDLAMSVFLSGDIDNARRLRRAKHRFRLLNQRYSLGHVERLHHKNLQSIETSSLHMGLLADMRRLNSLFCAVAYYVLEVQDEESHVDGEVGITH</sequence>
<feature type="domain" description="PhoU" evidence="8">
    <location>
        <begin position="340"/>
        <end position="421"/>
    </location>
</feature>
<feature type="transmembrane region" description="Helical" evidence="7">
    <location>
        <begin position="65"/>
        <end position="87"/>
    </location>
</feature>
<dbReference type="NCBIfam" id="TIGR01013">
    <property type="entry name" value="2a58"/>
    <property type="match status" value="1"/>
</dbReference>
<dbReference type="OrthoDB" id="5778511at2"/>
<dbReference type="Gene3D" id="1.20.58.220">
    <property type="entry name" value="Phosphate transport system protein phou homolog 2, domain 2"/>
    <property type="match status" value="1"/>
</dbReference>
<evidence type="ECO:0000256" key="6">
    <source>
        <dbReference type="ARBA" id="ARBA00023136"/>
    </source>
</evidence>
<evidence type="ECO:0000313" key="9">
    <source>
        <dbReference type="EMBL" id="AWH89818.1"/>
    </source>
</evidence>
<dbReference type="Pfam" id="PF01895">
    <property type="entry name" value="PhoU"/>
    <property type="match status" value="1"/>
</dbReference>
<gene>
    <name evidence="9" type="ORF">HYN51_15510</name>
</gene>
<organism evidence="9 10">
    <name type="scientific">Limnobaculum parvum</name>
    <dbReference type="NCBI Taxonomy" id="2172103"/>
    <lineage>
        <taxon>Bacteria</taxon>
        <taxon>Pseudomonadati</taxon>
        <taxon>Pseudomonadota</taxon>
        <taxon>Gammaproteobacteria</taxon>
        <taxon>Enterobacterales</taxon>
        <taxon>Budviciaceae</taxon>
        <taxon>Limnobaculum</taxon>
    </lineage>
</organism>
<dbReference type="SUPFAM" id="SSF109755">
    <property type="entry name" value="PhoU-like"/>
    <property type="match status" value="1"/>
</dbReference>
<reference evidence="9 10" key="1">
    <citation type="journal article" date="2019" name="Int. J. Syst. Evol. Microbiol.">
        <title>Limnobaculum parvum gen. nov., sp. nov., isolated from a freshwater lake.</title>
        <authorList>
            <person name="Baek C."/>
            <person name="Shin S.K."/>
            <person name="Yi H."/>
        </authorList>
    </citation>
    <scope>NUCLEOTIDE SEQUENCE [LARGE SCALE GENOMIC DNA]</scope>
    <source>
        <strain evidence="9 10">HYN0051</strain>
    </source>
</reference>
<protein>
    <submittedName>
        <fullName evidence="9">Na/Pi cotransporter family protein</fullName>
    </submittedName>
</protein>
<keyword evidence="10" id="KW-1185">Reference proteome</keyword>
<dbReference type="Proteomes" id="UP000244908">
    <property type="component" value="Chromosome"/>
</dbReference>
<evidence type="ECO:0000313" key="10">
    <source>
        <dbReference type="Proteomes" id="UP000244908"/>
    </source>
</evidence>
<dbReference type="AlphaFoldDB" id="A0A2Y9U158"/>
<dbReference type="PANTHER" id="PTHR10010:SF39">
    <property type="entry name" value="PHOU DOMAIN-CONTAINING PROTEIN"/>
    <property type="match status" value="1"/>
</dbReference>
<keyword evidence="3" id="KW-0813">Transport</keyword>
<feature type="transmembrane region" description="Helical" evidence="7">
    <location>
        <begin position="274"/>
        <end position="294"/>
    </location>
</feature>
<keyword evidence="2" id="KW-1003">Cell membrane</keyword>
<feature type="transmembrane region" description="Helical" evidence="7">
    <location>
        <begin position="133"/>
        <end position="151"/>
    </location>
</feature>
<dbReference type="Pfam" id="PF02690">
    <property type="entry name" value="Na_Pi_cotrans"/>
    <property type="match status" value="2"/>
</dbReference>
<comment type="subcellular location">
    <subcellularLocation>
        <location evidence="1">Cell membrane</location>
        <topology evidence="1">Multi-pass membrane protein</topology>
    </subcellularLocation>
</comment>
<evidence type="ECO:0000256" key="3">
    <source>
        <dbReference type="ARBA" id="ARBA00022592"/>
    </source>
</evidence>
<dbReference type="EMBL" id="CP029185">
    <property type="protein sequence ID" value="AWH89818.1"/>
    <property type="molecule type" value="Genomic_DNA"/>
</dbReference>
<keyword evidence="5 7" id="KW-1133">Transmembrane helix</keyword>
<keyword evidence="6 7" id="KW-0472">Membrane</keyword>
<name>A0A2Y9U158_9GAMM</name>
<evidence type="ECO:0000259" key="8">
    <source>
        <dbReference type="Pfam" id="PF01895"/>
    </source>
</evidence>
<dbReference type="RefSeq" id="WP_108901861.1">
    <property type="nucleotide sequence ID" value="NZ_CP029185.2"/>
</dbReference>
<dbReference type="NCBIfam" id="NF037997">
    <property type="entry name" value="Na_Pi_symport"/>
    <property type="match status" value="1"/>
</dbReference>
<dbReference type="GO" id="GO:0005436">
    <property type="term" value="F:sodium:phosphate symporter activity"/>
    <property type="evidence" value="ECO:0007669"/>
    <property type="project" value="InterPro"/>
</dbReference>
<dbReference type="GO" id="GO:0044341">
    <property type="term" value="P:sodium-dependent phosphate transport"/>
    <property type="evidence" value="ECO:0007669"/>
    <property type="project" value="InterPro"/>
</dbReference>
<dbReference type="GO" id="GO:0005886">
    <property type="term" value="C:plasma membrane"/>
    <property type="evidence" value="ECO:0007669"/>
    <property type="project" value="UniProtKB-SubCell"/>
</dbReference>
<evidence type="ECO:0000256" key="4">
    <source>
        <dbReference type="ARBA" id="ARBA00022692"/>
    </source>
</evidence>
<dbReference type="NCBIfam" id="TIGR00704">
    <property type="entry name" value="NaPi_cotrn_rel"/>
    <property type="match status" value="1"/>
</dbReference>
<evidence type="ECO:0000256" key="5">
    <source>
        <dbReference type="ARBA" id="ARBA00022989"/>
    </source>
</evidence>
<feature type="transmembrane region" description="Helical" evidence="7">
    <location>
        <begin position="206"/>
        <end position="226"/>
    </location>
</feature>
<proteinExistence type="predicted"/>
<accession>A0A2Y9U158</accession>
<evidence type="ECO:0000256" key="7">
    <source>
        <dbReference type="SAM" id="Phobius"/>
    </source>
</evidence>
<feature type="transmembrane region" description="Helical" evidence="7">
    <location>
        <begin position="238"/>
        <end position="259"/>
    </location>
</feature>
<dbReference type="InterPro" id="IPR003841">
    <property type="entry name" value="Na/Pi_transpt"/>
</dbReference>
<dbReference type="InterPro" id="IPR004633">
    <property type="entry name" value="NaPi_cotrn-rel/YqeW-like"/>
</dbReference>
<dbReference type="InterPro" id="IPR038078">
    <property type="entry name" value="PhoU-like_sf"/>
</dbReference>
<feature type="transmembrane region" description="Helical" evidence="7">
    <location>
        <begin position="172"/>
        <end position="200"/>
    </location>
</feature>
<feature type="transmembrane region" description="Helical" evidence="7">
    <location>
        <begin position="99"/>
        <end position="121"/>
    </location>
</feature>
<keyword evidence="4 7" id="KW-0812">Transmembrane</keyword>